<dbReference type="Proteomes" id="UP000321863">
    <property type="component" value="Unassembled WGS sequence"/>
</dbReference>
<reference evidence="1 2" key="1">
    <citation type="submission" date="2019-07" db="EMBL/GenBank/DDBJ databases">
        <title>Whole genome shotgun sequence of Chryseobacterium hagamense NBRC 105253.</title>
        <authorList>
            <person name="Hosoyama A."/>
            <person name="Uohara A."/>
            <person name="Ohji S."/>
            <person name="Ichikawa N."/>
        </authorList>
    </citation>
    <scope>NUCLEOTIDE SEQUENCE [LARGE SCALE GENOMIC DNA]</scope>
    <source>
        <strain evidence="1 2">NBRC 105253</strain>
    </source>
</reference>
<gene>
    <name evidence="1" type="ORF">CHA01nite_17960</name>
</gene>
<dbReference type="AlphaFoldDB" id="A0A511YLP1"/>
<organism evidence="1 2">
    <name type="scientific">Chryseobacterium hagamense</name>
    <dbReference type="NCBI Taxonomy" id="395935"/>
    <lineage>
        <taxon>Bacteria</taxon>
        <taxon>Pseudomonadati</taxon>
        <taxon>Bacteroidota</taxon>
        <taxon>Flavobacteriia</taxon>
        <taxon>Flavobacteriales</taxon>
        <taxon>Weeksellaceae</taxon>
        <taxon>Chryseobacterium group</taxon>
        <taxon>Chryseobacterium</taxon>
    </lineage>
</organism>
<proteinExistence type="predicted"/>
<evidence type="ECO:0000313" key="2">
    <source>
        <dbReference type="Proteomes" id="UP000321863"/>
    </source>
</evidence>
<keyword evidence="2" id="KW-1185">Reference proteome</keyword>
<name>A0A511YLP1_9FLAO</name>
<comment type="caution">
    <text evidence="1">The sequence shown here is derived from an EMBL/GenBank/DDBJ whole genome shotgun (WGS) entry which is preliminary data.</text>
</comment>
<accession>A0A511YLP1</accession>
<dbReference type="EMBL" id="BJYJ01000007">
    <property type="protein sequence ID" value="GEN76056.1"/>
    <property type="molecule type" value="Genomic_DNA"/>
</dbReference>
<protein>
    <submittedName>
        <fullName evidence="1">Uncharacterized protein</fullName>
    </submittedName>
</protein>
<sequence length="153" mass="18042">MDTRSEHFEEATMKAIVNCFDKTINPFNGDLAARISKQTLEYSRQHKLGFLKNEIIESLKIDNISEIFAKIFSRENIDLRMLNGANFNVYMNDSFEKRKVLLETSDIETLKKFDAINDWENIMDIGKAHIAKILKDQYDMSYHFNIKFEDFKK</sequence>
<evidence type="ECO:0000313" key="1">
    <source>
        <dbReference type="EMBL" id="GEN76056.1"/>
    </source>
</evidence>